<name>A0A7J8I7W3_MOLMO</name>
<accession>A0A7J8I7W3</accession>
<proteinExistence type="predicted"/>
<organism evidence="1 2">
    <name type="scientific">Molossus molossus</name>
    <name type="common">Pallas' mastiff bat</name>
    <name type="synonym">Vespertilio molossus</name>
    <dbReference type="NCBI Taxonomy" id="27622"/>
    <lineage>
        <taxon>Eukaryota</taxon>
        <taxon>Metazoa</taxon>
        <taxon>Chordata</taxon>
        <taxon>Craniata</taxon>
        <taxon>Vertebrata</taxon>
        <taxon>Euteleostomi</taxon>
        <taxon>Mammalia</taxon>
        <taxon>Eutheria</taxon>
        <taxon>Laurasiatheria</taxon>
        <taxon>Chiroptera</taxon>
        <taxon>Yangochiroptera</taxon>
        <taxon>Molossidae</taxon>
        <taxon>Molossus</taxon>
    </lineage>
</organism>
<comment type="caution">
    <text evidence="1">The sequence shown here is derived from an EMBL/GenBank/DDBJ whole genome shotgun (WGS) entry which is preliminary data.</text>
</comment>
<reference evidence="1 2" key="1">
    <citation type="journal article" date="2020" name="Nature">
        <title>Six reference-quality genomes reveal evolution of bat adaptations.</title>
        <authorList>
            <person name="Jebb D."/>
            <person name="Huang Z."/>
            <person name="Pippel M."/>
            <person name="Hughes G.M."/>
            <person name="Lavrichenko K."/>
            <person name="Devanna P."/>
            <person name="Winkler S."/>
            <person name="Jermiin L.S."/>
            <person name="Skirmuntt E.C."/>
            <person name="Katzourakis A."/>
            <person name="Burkitt-Gray L."/>
            <person name="Ray D.A."/>
            <person name="Sullivan K.A.M."/>
            <person name="Roscito J.G."/>
            <person name="Kirilenko B.M."/>
            <person name="Davalos L.M."/>
            <person name="Corthals A.P."/>
            <person name="Power M.L."/>
            <person name="Jones G."/>
            <person name="Ransome R.D."/>
            <person name="Dechmann D.K.N."/>
            <person name="Locatelli A.G."/>
            <person name="Puechmaille S.J."/>
            <person name="Fedrigo O."/>
            <person name="Jarvis E.D."/>
            <person name="Hiller M."/>
            <person name="Vernes S.C."/>
            <person name="Myers E.W."/>
            <person name="Teeling E.C."/>
        </authorList>
    </citation>
    <scope>NUCLEOTIDE SEQUENCE [LARGE SCALE GENOMIC DNA]</scope>
    <source>
        <strain evidence="1">MMolMol1</strain>
        <tissue evidence="1">Muscle</tissue>
    </source>
</reference>
<sequence length="126" mass="13563">MASHTLSSHVPLWEARAAYPDRQGPRELTGWRADSAGAAVAAPDPVLSSLYPGSATRIERASEMGALVPRAALRTAHQTLAAPLYPPYPPNSPALFASLPTRARARPCLLLPFCAPQRFHTKSPNR</sequence>
<gene>
    <name evidence="1" type="ORF">HJG59_010531</name>
</gene>
<dbReference type="InParanoid" id="A0A7J8I7W3"/>
<dbReference type="Proteomes" id="UP000550707">
    <property type="component" value="Unassembled WGS sequence"/>
</dbReference>
<protein>
    <submittedName>
        <fullName evidence="1">Uncharacterized protein</fullName>
    </submittedName>
</protein>
<dbReference type="EMBL" id="JACASF010000004">
    <property type="protein sequence ID" value="KAF6480664.1"/>
    <property type="molecule type" value="Genomic_DNA"/>
</dbReference>
<evidence type="ECO:0000313" key="1">
    <source>
        <dbReference type="EMBL" id="KAF6480664.1"/>
    </source>
</evidence>
<keyword evidence="2" id="KW-1185">Reference proteome</keyword>
<evidence type="ECO:0000313" key="2">
    <source>
        <dbReference type="Proteomes" id="UP000550707"/>
    </source>
</evidence>
<dbReference type="AlphaFoldDB" id="A0A7J8I7W3"/>